<proteinExistence type="predicted"/>
<comment type="caution">
    <text evidence="1">The sequence shown here is derived from an EMBL/GenBank/DDBJ whole genome shotgun (WGS) entry which is preliminary data.</text>
</comment>
<organism evidence="1 2">
    <name type="scientific">Racocetra persica</name>
    <dbReference type="NCBI Taxonomy" id="160502"/>
    <lineage>
        <taxon>Eukaryota</taxon>
        <taxon>Fungi</taxon>
        <taxon>Fungi incertae sedis</taxon>
        <taxon>Mucoromycota</taxon>
        <taxon>Glomeromycotina</taxon>
        <taxon>Glomeromycetes</taxon>
        <taxon>Diversisporales</taxon>
        <taxon>Gigasporaceae</taxon>
        <taxon>Racocetra</taxon>
    </lineage>
</organism>
<gene>
    <name evidence="1" type="ORF">RPERSI_LOCUS9955</name>
</gene>
<protein>
    <submittedName>
        <fullName evidence="1">24133_t:CDS:1</fullName>
    </submittedName>
</protein>
<sequence>IMALCDGILSYKQKEAPNIKFVNENYLNIGLKIKKYDINLMQFYIVDDNNYPVENVPKNIKCFTFSGPKKLLKEAKKIDNNES</sequence>
<dbReference type="Proteomes" id="UP000789920">
    <property type="component" value="Unassembled WGS sequence"/>
</dbReference>
<accession>A0ACA9PEF9</accession>
<dbReference type="EMBL" id="CAJVQC010019223">
    <property type="protein sequence ID" value="CAG8699563.1"/>
    <property type="molecule type" value="Genomic_DNA"/>
</dbReference>
<reference evidence="1" key="1">
    <citation type="submission" date="2021-06" db="EMBL/GenBank/DDBJ databases">
        <authorList>
            <person name="Kallberg Y."/>
            <person name="Tangrot J."/>
            <person name="Rosling A."/>
        </authorList>
    </citation>
    <scope>NUCLEOTIDE SEQUENCE</scope>
    <source>
        <strain evidence="1">MA461A</strain>
    </source>
</reference>
<keyword evidence="2" id="KW-1185">Reference proteome</keyword>
<evidence type="ECO:0000313" key="1">
    <source>
        <dbReference type="EMBL" id="CAG8699563.1"/>
    </source>
</evidence>
<feature type="non-terminal residue" evidence="1">
    <location>
        <position position="1"/>
    </location>
</feature>
<evidence type="ECO:0000313" key="2">
    <source>
        <dbReference type="Proteomes" id="UP000789920"/>
    </source>
</evidence>
<name>A0ACA9PEF9_9GLOM</name>